<dbReference type="PANTHER" id="PTHR31367">
    <property type="entry name" value="CYTOSOLIC 5'-NUCLEOTIDASE 1 FAMILY MEMBER"/>
    <property type="match status" value="1"/>
</dbReference>
<dbReference type="InterPro" id="IPR010394">
    <property type="entry name" value="5-nucleotidase"/>
</dbReference>
<protein>
    <submittedName>
        <fullName evidence="1">5'-nucleotidase</fullName>
        <ecNumber evidence="1">3.1.3.5</ecNumber>
    </submittedName>
</protein>
<dbReference type="EC" id="3.1.3.5" evidence="1"/>
<dbReference type="HOGENOM" id="CLU_157233_0_0_10"/>
<reference evidence="1 2" key="1">
    <citation type="submission" date="2014-08" db="EMBL/GenBank/DDBJ databases">
        <authorList>
            <person name="Wibberg D."/>
        </authorList>
    </citation>
    <scope>NUCLEOTIDE SEQUENCE [LARGE SCALE GENOMIC DNA]</scope>
    <source>
        <strain evidence="2">ING2-E5B</strain>
    </source>
</reference>
<sequence>MPYPIEEKLVVGISSNALFDLRTEDEIFKNEGLEEYRKYQVDNKAIVLEKGVGFPFIKRFLNINKIYSKEQPVEVVLLSRNSPETGVRIFNSIREYDLDITRAAFMSGGSAVNYIPAFNISLFLAMHEDDVKA</sequence>
<dbReference type="STRING" id="1562970.ING2E5B_0498"/>
<dbReference type="GO" id="GO:0008253">
    <property type="term" value="F:5'-nucleotidase activity"/>
    <property type="evidence" value="ECO:0007669"/>
    <property type="project" value="UniProtKB-EC"/>
</dbReference>
<keyword evidence="1" id="KW-0378">Hydrolase</keyword>
<dbReference type="PATRIC" id="fig|1562970.3.peg.492"/>
<dbReference type="GO" id="GO:0009117">
    <property type="term" value="P:nucleotide metabolic process"/>
    <property type="evidence" value="ECO:0007669"/>
    <property type="project" value="InterPro"/>
</dbReference>
<accession>A0A098BX90</accession>
<organism evidence="1 2">
    <name type="scientific">Fermentimonas caenicola</name>
    <dbReference type="NCBI Taxonomy" id="1562970"/>
    <lineage>
        <taxon>Bacteria</taxon>
        <taxon>Pseudomonadati</taxon>
        <taxon>Bacteroidota</taxon>
        <taxon>Bacteroidia</taxon>
        <taxon>Bacteroidales</taxon>
        <taxon>Dysgonomonadaceae</taxon>
        <taxon>Fermentimonas</taxon>
    </lineage>
</organism>
<dbReference type="GO" id="GO:0000166">
    <property type="term" value="F:nucleotide binding"/>
    <property type="evidence" value="ECO:0007669"/>
    <property type="project" value="InterPro"/>
</dbReference>
<dbReference type="Pfam" id="PF06189">
    <property type="entry name" value="5-nucleotidase"/>
    <property type="match status" value="1"/>
</dbReference>
<dbReference type="KEGG" id="pbt:ING2E5B_0498"/>
<dbReference type="AlphaFoldDB" id="A0A098BX90"/>
<proteinExistence type="predicted"/>
<keyword evidence="2" id="KW-1185">Reference proteome</keyword>
<gene>
    <name evidence="1" type="ORF">ING2E5B_0498</name>
</gene>
<dbReference type="EMBL" id="LN515532">
    <property type="protein sequence ID" value="CEA15265.1"/>
    <property type="molecule type" value="Genomic_DNA"/>
</dbReference>
<dbReference type="PANTHER" id="PTHR31367:SF5">
    <property type="entry name" value="CYTOSOLIC 5'-NUCLEOTIDASE 1A"/>
    <property type="match status" value="1"/>
</dbReference>
<dbReference type="GO" id="GO:0000287">
    <property type="term" value="F:magnesium ion binding"/>
    <property type="evidence" value="ECO:0007669"/>
    <property type="project" value="InterPro"/>
</dbReference>
<evidence type="ECO:0000313" key="2">
    <source>
        <dbReference type="Proteomes" id="UP000032417"/>
    </source>
</evidence>
<evidence type="ECO:0000313" key="1">
    <source>
        <dbReference type="EMBL" id="CEA15265.1"/>
    </source>
</evidence>
<dbReference type="GO" id="GO:0005737">
    <property type="term" value="C:cytoplasm"/>
    <property type="evidence" value="ECO:0007669"/>
    <property type="project" value="InterPro"/>
</dbReference>
<dbReference type="Proteomes" id="UP000032417">
    <property type="component" value="Chromosome 1"/>
</dbReference>
<name>A0A098BX90_9BACT</name>